<dbReference type="SMART" id="SM00320">
    <property type="entry name" value="WD40"/>
    <property type="match status" value="6"/>
</dbReference>
<dbReference type="OrthoDB" id="47802at2759"/>
<dbReference type="SMART" id="SM00667">
    <property type="entry name" value="LisH"/>
    <property type="match status" value="1"/>
</dbReference>
<dbReference type="Gene3D" id="2.130.10.10">
    <property type="entry name" value="YVTN repeat-like/Quinoprotein amine dehydrogenase"/>
    <property type="match status" value="2"/>
</dbReference>
<dbReference type="STRING" id="4432.A0A1U8A216"/>
<evidence type="ECO:0000256" key="4">
    <source>
        <dbReference type="SAM" id="MobiDB-lite"/>
    </source>
</evidence>
<dbReference type="RefSeq" id="XP_019053653.1">
    <property type="nucleotide sequence ID" value="XM_019198108.1"/>
</dbReference>
<proteinExistence type="predicted"/>
<evidence type="ECO:0000313" key="6">
    <source>
        <dbReference type="RefSeq" id="XP_010260251.1"/>
    </source>
</evidence>
<gene>
    <name evidence="6 7" type="primary">LOC104599422</name>
</gene>
<protein>
    <submittedName>
        <fullName evidence="6 7">Transcriptional corepressor LEUNIG_HOMOLOG-like isoform X1</fullName>
    </submittedName>
</protein>
<dbReference type="PROSITE" id="PS50082">
    <property type="entry name" value="WD_REPEATS_2"/>
    <property type="match status" value="4"/>
</dbReference>
<dbReference type="PANTHER" id="PTHR44376:SF8">
    <property type="entry name" value="TRANSCRIPTIONAL COREPRESSOR LEUNIG-LIKE"/>
    <property type="match status" value="1"/>
</dbReference>
<evidence type="ECO:0000313" key="7">
    <source>
        <dbReference type="RefSeq" id="XP_019053653.1"/>
    </source>
</evidence>
<evidence type="ECO:0000256" key="3">
    <source>
        <dbReference type="PROSITE-ProRule" id="PRU00221"/>
    </source>
</evidence>
<organism evidence="5 6">
    <name type="scientific">Nelumbo nucifera</name>
    <name type="common">Sacred lotus</name>
    <dbReference type="NCBI Taxonomy" id="4432"/>
    <lineage>
        <taxon>Eukaryota</taxon>
        <taxon>Viridiplantae</taxon>
        <taxon>Streptophyta</taxon>
        <taxon>Embryophyta</taxon>
        <taxon>Tracheophyta</taxon>
        <taxon>Spermatophyta</taxon>
        <taxon>Magnoliopsida</taxon>
        <taxon>Proteales</taxon>
        <taxon>Nelumbonaceae</taxon>
        <taxon>Nelumbo</taxon>
    </lineage>
</organism>
<keyword evidence="1 3" id="KW-0853">WD repeat</keyword>
<evidence type="ECO:0000313" key="5">
    <source>
        <dbReference type="Proteomes" id="UP000189703"/>
    </source>
</evidence>
<dbReference type="Pfam" id="PF00400">
    <property type="entry name" value="WD40"/>
    <property type="match status" value="5"/>
</dbReference>
<dbReference type="PANTHER" id="PTHR44376">
    <property type="entry name" value="TRANSCRIPTIONAL REGULATOR OF FILAMENTOUS GROWTH FLO8"/>
    <property type="match status" value="1"/>
</dbReference>
<dbReference type="PROSITE" id="PS00678">
    <property type="entry name" value="WD_REPEATS_1"/>
    <property type="match status" value="2"/>
</dbReference>
<evidence type="ECO:0000256" key="1">
    <source>
        <dbReference type="ARBA" id="ARBA00022574"/>
    </source>
</evidence>
<dbReference type="RefSeq" id="XP_010260251.1">
    <property type="nucleotide sequence ID" value="XM_010261949.2"/>
</dbReference>
<feature type="repeat" description="WD" evidence="3">
    <location>
        <begin position="447"/>
        <end position="488"/>
    </location>
</feature>
<sequence length="730" mass="81191">MADSGWDPRQMFDRYLYDYLLRKKMHTTARIFKEEAKVSDDRLGINSPEGFLWEWWSFFYDVYSSRDQKDHVANKQPSVELFEMNRKMVVQLPYDVDFANMVGGPHASMLAKMYEEDHIGHPSSKILDPRIQMVNGKPTVKVPGHPRQQIHAENQQRVTVRDNRQRINVNKSIPLESTPHGVPKAMLPRTGPHDTVLKKRSCPLPLDGRPLTGIDQIPPGLGKQVLKSVPHMPIQQQCFQMLRAQSQQELVAQALQHTPQNLMSSFSGNFADMDPQTLMLLKVGLNRNDGPGTGNFGLQHIGSSPVEALSRMGKTAPTTESGRKKKGRSGCQAEDVTAAGYPAGSAESVLPIYVNMEREALSHSDRASEKQNIRGSNKSGLVEAFEKMGAMDGQDDASSDTYVESFLSYDNETEDMKNDPFSTLQRSSTTCGKNAPKGFSFEEVGCLSSSNSKVLCCHFSSDGKFLASAGHDKKVVIWNMDTFESKRSSEDHSLLITDVRFKPNSNLLATSSFDKTIQIWDASDTIHPIHKLTGHTEQVMSLDFHPEKVDLLCSCDGNNEILFWNVKCQTCKHISKGGTTQVRFQPQVGRLLAAAAGNMINILDVETDSLQFKLQGHVNEVYSICWDTSGKYIASVSKDCVCLWSTALGGECIHKLCSNGNKFQSCAFHPGYSMLLVVGGYKLLELWYSMESCKTMTVPAHDGLIAALANSPCNEMVASASHDQYVKLWK</sequence>
<dbReference type="PRINTS" id="PR00320">
    <property type="entry name" value="GPROTEINBRPT"/>
</dbReference>
<dbReference type="AlphaFoldDB" id="A0A1U8A216"/>
<dbReference type="KEGG" id="nnu:104599422"/>
<dbReference type="Proteomes" id="UP000189703">
    <property type="component" value="Unplaced"/>
</dbReference>
<dbReference type="InterPro" id="IPR020472">
    <property type="entry name" value="WD40_PAC1"/>
</dbReference>
<feature type="repeat" description="WD" evidence="3">
    <location>
        <begin position="532"/>
        <end position="567"/>
    </location>
</feature>
<dbReference type="InterPro" id="IPR036322">
    <property type="entry name" value="WD40_repeat_dom_sf"/>
</dbReference>
<dbReference type="InterPro" id="IPR001680">
    <property type="entry name" value="WD40_rpt"/>
</dbReference>
<dbReference type="GeneID" id="104599422"/>
<dbReference type="PROSITE" id="PS50294">
    <property type="entry name" value="WD_REPEATS_REGION"/>
    <property type="match status" value="3"/>
</dbReference>
<dbReference type="eggNOG" id="KOG0266">
    <property type="taxonomic scope" value="Eukaryota"/>
</dbReference>
<reference evidence="6 7" key="1">
    <citation type="submission" date="2025-04" db="UniProtKB">
        <authorList>
            <consortium name="RefSeq"/>
        </authorList>
    </citation>
    <scope>IDENTIFICATION</scope>
</reference>
<feature type="region of interest" description="Disordered" evidence="4">
    <location>
        <begin position="311"/>
        <end position="333"/>
    </location>
</feature>
<dbReference type="InterPro" id="IPR015943">
    <property type="entry name" value="WD40/YVTN_repeat-like_dom_sf"/>
</dbReference>
<dbReference type="CDD" id="cd00200">
    <property type="entry name" value="WD40"/>
    <property type="match status" value="1"/>
</dbReference>
<dbReference type="InterPro" id="IPR019775">
    <property type="entry name" value="WD40_repeat_CS"/>
</dbReference>
<dbReference type="SUPFAM" id="SSF50978">
    <property type="entry name" value="WD40 repeat-like"/>
    <property type="match status" value="1"/>
</dbReference>
<feature type="region of interest" description="Disordered" evidence="4">
    <location>
        <begin position="174"/>
        <end position="195"/>
    </location>
</feature>
<dbReference type="GO" id="GO:0003714">
    <property type="term" value="F:transcription corepressor activity"/>
    <property type="evidence" value="ECO:0007669"/>
    <property type="project" value="InterPro"/>
</dbReference>
<name>A0A1U8A216_NELNU</name>
<evidence type="ECO:0000256" key="2">
    <source>
        <dbReference type="ARBA" id="ARBA00022737"/>
    </source>
</evidence>
<keyword evidence="2" id="KW-0677">Repeat</keyword>
<dbReference type="InterPro" id="IPR044716">
    <property type="entry name" value="LEUNIG-like"/>
</dbReference>
<dbReference type="InterPro" id="IPR006594">
    <property type="entry name" value="LisH"/>
</dbReference>
<accession>A0A1U8A216</accession>
<dbReference type="PROSITE" id="PS50896">
    <property type="entry name" value="LISH"/>
    <property type="match status" value="1"/>
</dbReference>
<feature type="repeat" description="WD" evidence="3">
    <location>
        <begin position="489"/>
        <end position="521"/>
    </location>
</feature>
<dbReference type="OMA" id="CHFSSNG"/>
<feature type="repeat" description="WD" evidence="3">
    <location>
        <begin position="698"/>
        <end position="730"/>
    </location>
</feature>
<keyword evidence="5" id="KW-1185">Reference proteome</keyword>